<gene>
    <name evidence="3" type="ORF">E1301_Tti008116</name>
</gene>
<feature type="region of interest" description="Disordered" evidence="1">
    <location>
        <begin position="65"/>
        <end position="91"/>
    </location>
</feature>
<comment type="caution">
    <text evidence="3">The sequence shown here is derived from an EMBL/GenBank/DDBJ whole genome shotgun (WGS) entry which is preliminary data.</text>
</comment>
<protein>
    <submittedName>
        <fullName evidence="3">Interferon regulatory factor 4</fullName>
    </submittedName>
</protein>
<evidence type="ECO:0000313" key="4">
    <source>
        <dbReference type="Proteomes" id="UP000324632"/>
    </source>
</evidence>
<dbReference type="AlphaFoldDB" id="A0A5A9NG46"/>
<dbReference type="GO" id="GO:0000978">
    <property type="term" value="F:RNA polymerase II cis-regulatory region sequence-specific DNA binding"/>
    <property type="evidence" value="ECO:0007669"/>
    <property type="project" value="TreeGrafter"/>
</dbReference>
<dbReference type="Proteomes" id="UP000324632">
    <property type="component" value="Chromosome 18"/>
</dbReference>
<dbReference type="PANTHER" id="PTHR11949:SF20">
    <property type="entry name" value="INTERFERON REGULATORY FACTOR 4-RELATED"/>
    <property type="match status" value="1"/>
</dbReference>
<evidence type="ECO:0000313" key="3">
    <source>
        <dbReference type="EMBL" id="KAA0708630.1"/>
    </source>
</evidence>
<accession>A0A5A9NG46</accession>
<organism evidence="3 4">
    <name type="scientific">Triplophysa tibetana</name>
    <dbReference type="NCBI Taxonomy" id="1572043"/>
    <lineage>
        <taxon>Eukaryota</taxon>
        <taxon>Metazoa</taxon>
        <taxon>Chordata</taxon>
        <taxon>Craniata</taxon>
        <taxon>Vertebrata</taxon>
        <taxon>Euteleostomi</taxon>
        <taxon>Actinopterygii</taxon>
        <taxon>Neopterygii</taxon>
        <taxon>Teleostei</taxon>
        <taxon>Ostariophysi</taxon>
        <taxon>Cypriniformes</taxon>
        <taxon>Nemacheilidae</taxon>
        <taxon>Triplophysa</taxon>
    </lineage>
</organism>
<keyword evidence="4" id="KW-1185">Reference proteome</keyword>
<dbReference type="EMBL" id="SOYY01000018">
    <property type="protein sequence ID" value="KAA0708630.1"/>
    <property type="molecule type" value="Genomic_DNA"/>
</dbReference>
<proteinExistence type="predicted"/>
<dbReference type="PANTHER" id="PTHR11949">
    <property type="entry name" value="INTERFERON REGULATORY FACTOR"/>
    <property type="match status" value="1"/>
</dbReference>
<sequence length="373" mass="42364">MRMLRSSRLGRCSKANTEKALTNLIRQRGRRAFGAHLTRATISKSSWREVSLTYRIPIKCTGLSRRDPRKVSRSQEDSQSNSSSPSYPIHPPYAAAPSQVCNYMSPAERGWRDYSPLPEISYSQTPYTARWDPGYQFSGSFYSCNASDPQPSPFSLDSSMRSSEALAFSDYRLHVMVFYRDALVREVTVSGPEGCQIGPSREVQGYISPGTPELVELPHTEGTSLERGVQLWVTPDGLYARRRCSCRVYWDGAHAPPSNKPNKLERDQTCKLLDTQLFITELQSYSLHARPAPRSQVLLFFEDEGSDAQRAKRTYTVQVEPLFARQLFFLAHPGSMNYIRTHDLPHLNPEHTLTPSQDFHRVITHHHNNGPQN</sequence>
<dbReference type="SMART" id="SM01243">
    <property type="entry name" value="IRF-3"/>
    <property type="match status" value="1"/>
</dbReference>
<dbReference type="InterPro" id="IPR017855">
    <property type="entry name" value="SMAD-like_dom_sf"/>
</dbReference>
<dbReference type="InterPro" id="IPR019471">
    <property type="entry name" value="Interferon_reg_factor-3"/>
</dbReference>
<dbReference type="Pfam" id="PF10401">
    <property type="entry name" value="IRF-3"/>
    <property type="match status" value="1"/>
</dbReference>
<evidence type="ECO:0000259" key="2">
    <source>
        <dbReference type="SMART" id="SM01243"/>
    </source>
</evidence>
<feature type="compositionally biased region" description="Low complexity" evidence="1">
    <location>
        <begin position="77"/>
        <end position="91"/>
    </location>
</feature>
<dbReference type="GO" id="GO:0002376">
    <property type="term" value="P:immune system process"/>
    <property type="evidence" value="ECO:0007669"/>
    <property type="project" value="TreeGrafter"/>
</dbReference>
<dbReference type="GO" id="GO:0005634">
    <property type="term" value="C:nucleus"/>
    <property type="evidence" value="ECO:0007669"/>
    <property type="project" value="TreeGrafter"/>
</dbReference>
<reference evidence="3 4" key="1">
    <citation type="journal article" date="2019" name="Mol. Ecol. Resour.">
        <title>Chromosome-level genome assembly of Triplophysa tibetana, a fish adapted to the harsh high-altitude environment of the Tibetan Plateau.</title>
        <authorList>
            <person name="Yang X."/>
            <person name="Liu H."/>
            <person name="Ma Z."/>
            <person name="Zou Y."/>
            <person name="Zou M."/>
            <person name="Mao Y."/>
            <person name="Li X."/>
            <person name="Wang H."/>
            <person name="Chen T."/>
            <person name="Wang W."/>
            <person name="Yang R."/>
        </authorList>
    </citation>
    <scope>NUCLEOTIDE SEQUENCE [LARGE SCALE GENOMIC DNA]</scope>
    <source>
        <strain evidence="3">TTIB1903HZAU</strain>
        <tissue evidence="3">Muscle</tissue>
    </source>
</reference>
<name>A0A5A9NG46_9TELE</name>
<evidence type="ECO:0000256" key="1">
    <source>
        <dbReference type="SAM" id="MobiDB-lite"/>
    </source>
</evidence>
<dbReference type="Gene3D" id="2.60.200.10">
    <property type="match status" value="1"/>
</dbReference>
<dbReference type="GO" id="GO:0000981">
    <property type="term" value="F:DNA-binding transcription factor activity, RNA polymerase II-specific"/>
    <property type="evidence" value="ECO:0007669"/>
    <property type="project" value="TreeGrafter"/>
</dbReference>
<dbReference type="SUPFAM" id="SSF49879">
    <property type="entry name" value="SMAD/FHA domain"/>
    <property type="match status" value="1"/>
</dbReference>
<feature type="compositionally biased region" description="Basic and acidic residues" evidence="1">
    <location>
        <begin position="65"/>
        <end position="76"/>
    </location>
</feature>
<feature type="domain" description="Interferon regulatory factor-3" evidence="2">
    <location>
        <begin position="170"/>
        <end position="332"/>
    </location>
</feature>
<dbReference type="InterPro" id="IPR008984">
    <property type="entry name" value="SMAD_FHA_dom_sf"/>
</dbReference>